<dbReference type="RefSeq" id="WP_133817190.1">
    <property type="nucleotide sequence ID" value="NZ_SNZH01000002.1"/>
</dbReference>
<dbReference type="Proteomes" id="UP000295293">
    <property type="component" value="Unassembled WGS sequence"/>
</dbReference>
<comment type="caution">
    <text evidence="2">The sequence shown here is derived from an EMBL/GenBank/DDBJ whole genome shotgun (WGS) entry which is preliminary data.</text>
</comment>
<evidence type="ECO:0000313" key="2">
    <source>
        <dbReference type="EMBL" id="TDR47469.1"/>
    </source>
</evidence>
<feature type="domain" description="Sulfotransferase" evidence="1">
    <location>
        <begin position="111"/>
        <end position="264"/>
    </location>
</feature>
<accession>A0A4R6Z7B1</accession>
<dbReference type="OrthoDB" id="7838069at2"/>
<reference evidence="2 3" key="1">
    <citation type="submission" date="2019-03" db="EMBL/GenBank/DDBJ databases">
        <title>Genomic Encyclopedia of Type Strains, Phase IV (KMG-IV): sequencing the most valuable type-strain genomes for metagenomic binning, comparative biology and taxonomic classification.</title>
        <authorList>
            <person name="Goeker M."/>
        </authorList>
    </citation>
    <scope>NUCLEOTIDE SEQUENCE [LARGE SCALE GENOMIC DNA]</scope>
    <source>
        <strain evidence="2 3">DSM 21667</strain>
    </source>
</reference>
<dbReference type="Gene3D" id="3.40.50.300">
    <property type="entry name" value="P-loop containing nucleotide triphosphate hydrolases"/>
    <property type="match status" value="1"/>
</dbReference>
<protein>
    <submittedName>
        <fullName evidence="2">Sulfotransferase domain-containing protein</fullName>
    </submittedName>
</protein>
<dbReference type="InterPro" id="IPR000863">
    <property type="entry name" value="Sulfotransferase_dom"/>
</dbReference>
<dbReference type="AlphaFoldDB" id="A0A4R6Z7B1"/>
<organism evidence="2 3">
    <name type="scientific">Tahibacter aquaticus</name>
    <dbReference type="NCBI Taxonomy" id="520092"/>
    <lineage>
        <taxon>Bacteria</taxon>
        <taxon>Pseudomonadati</taxon>
        <taxon>Pseudomonadota</taxon>
        <taxon>Gammaproteobacteria</taxon>
        <taxon>Lysobacterales</taxon>
        <taxon>Rhodanobacteraceae</taxon>
        <taxon>Tahibacter</taxon>
    </lineage>
</organism>
<sequence>MFDARPQFHDSPQAHGFAHYDCDIVSPEMPSGASWLANCLLELDVALWKPWGADLRSDWRQRGGRRYRYDRSDESWRRLLPGLQHGREFDFRATPVPRLSHAWPGTYAELPRTILFVRDPRDALYSFWQRALRVGLTTAAQPFAEFIAEPWFHYPLSRADFLALWLQTWRLALAGRQHQVLRYEDYRADAPATLRRALDFLGIEADDASLRRAIAASDFRVAQAAEQQLIQAGTLTAQFNRAGQAEEWRSHFDAAMHAAVGRRFDDLNRWLGYAPGLAAAGAAVAPRWDTAAVATAAQAEPWPAERSQCLKRWLIAASMHIDAG</sequence>
<dbReference type="InterPro" id="IPR027417">
    <property type="entry name" value="P-loop_NTPase"/>
</dbReference>
<dbReference type="EMBL" id="SNZH01000002">
    <property type="protein sequence ID" value="TDR47469.1"/>
    <property type="molecule type" value="Genomic_DNA"/>
</dbReference>
<dbReference type="SUPFAM" id="SSF52540">
    <property type="entry name" value="P-loop containing nucleoside triphosphate hydrolases"/>
    <property type="match status" value="1"/>
</dbReference>
<evidence type="ECO:0000259" key="1">
    <source>
        <dbReference type="Pfam" id="PF00685"/>
    </source>
</evidence>
<dbReference type="GO" id="GO:0008146">
    <property type="term" value="F:sulfotransferase activity"/>
    <property type="evidence" value="ECO:0007669"/>
    <property type="project" value="InterPro"/>
</dbReference>
<proteinExistence type="predicted"/>
<keyword evidence="2" id="KW-0808">Transferase</keyword>
<gene>
    <name evidence="2" type="ORF">DFR29_102129</name>
</gene>
<keyword evidence="3" id="KW-1185">Reference proteome</keyword>
<evidence type="ECO:0000313" key="3">
    <source>
        <dbReference type="Proteomes" id="UP000295293"/>
    </source>
</evidence>
<dbReference type="Pfam" id="PF00685">
    <property type="entry name" value="Sulfotransfer_1"/>
    <property type="match status" value="1"/>
</dbReference>
<name>A0A4R6Z7B1_9GAMM</name>